<dbReference type="GO" id="GO:0006289">
    <property type="term" value="P:nucleotide-excision repair"/>
    <property type="evidence" value="ECO:0007669"/>
    <property type="project" value="InterPro"/>
</dbReference>
<evidence type="ECO:0000256" key="12">
    <source>
        <dbReference type="ARBA" id="ARBA00044632"/>
    </source>
</evidence>
<evidence type="ECO:0000256" key="9">
    <source>
        <dbReference type="ARBA" id="ARBA00023268"/>
    </source>
</evidence>
<dbReference type="Pfam" id="PF07934">
    <property type="entry name" value="OGG_N"/>
    <property type="match status" value="1"/>
</dbReference>
<evidence type="ECO:0000256" key="13">
    <source>
        <dbReference type="ARBA" id="ARBA00073127"/>
    </source>
</evidence>
<dbReference type="AlphaFoldDB" id="A0A8I6RPQ6"/>
<dbReference type="Gene3D" id="3.30.310.40">
    <property type="match status" value="1"/>
</dbReference>
<dbReference type="GO" id="GO:0006285">
    <property type="term" value="P:base-excision repair, AP site formation"/>
    <property type="evidence" value="ECO:0007669"/>
    <property type="project" value="TreeGrafter"/>
</dbReference>
<dbReference type="GO" id="GO:0140078">
    <property type="term" value="F:class I DNA-(apurinic or apyrimidinic site) endonuclease activity"/>
    <property type="evidence" value="ECO:0007669"/>
    <property type="project" value="UniProtKB-EC"/>
</dbReference>
<feature type="region of interest" description="Disordered" evidence="14">
    <location>
        <begin position="303"/>
        <end position="324"/>
    </location>
</feature>
<evidence type="ECO:0000256" key="6">
    <source>
        <dbReference type="ARBA" id="ARBA00023204"/>
    </source>
</evidence>
<dbReference type="OrthoDB" id="238681at2759"/>
<evidence type="ECO:0000313" key="17">
    <source>
        <dbReference type="Proteomes" id="UP000494040"/>
    </source>
</evidence>
<dbReference type="PANTHER" id="PTHR10242:SF2">
    <property type="entry name" value="N-GLYCOSYLASE_DNA LYASE"/>
    <property type="match status" value="1"/>
</dbReference>
<keyword evidence="9" id="KW-0511">Multifunctional enzyme</keyword>
<dbReference type="GeneID" id="106666305"/>
<dbReference type="EC" id="4.2.99.18" evidence="3"/>
<dbReference type="FunFam" id="1.10.340.30:FF:000006">
    <property type="entry name" value="N-glycosylase/DNA lyase isoform X2"/>
    <property type="match status" value="1"/>
</dbReference>
<dbReference type="InterPro" id="IPR011257">
    <property type="entry name" value="DNA_glycosylase"/>
</dbReference>
<evidence type="ECO:0000256" key="2">
    <source>
        <dbReference type="ARBA" id="ARBA00010679"/>
    </source>
</evidence>
<evidence type="ECO:0000256" key="7">
    <source>
        <dbReference type="ARBA" id="ARBA00023239"/>
    </source>
</evidence>
<comment type="catalytic activity">
    <reaction evidence="12">
        <text>2'-deoxyribonucleotide-(2'-deoxyribose 5'-phosphate)-2'-deoxyribonucleotide-DNA = a 3'-end 2'-deoxyribonucleotide-(2,3-dehydro-2,3-deoxyribose 5'-phosphate)-DNA + a 5'-end 5'-phospho-2'-deoxyribonucleoside-DNA + H(+)</text>
        <dbReference type="Rhea" id="RHEA:66592"/>
        <dbReference type="Rhea" id="RHEA-COMP:13180"/>
        <dbReference type="Rhea" id="RHEA-COMP:16897"/>
        <dbReference type="Rhea" id="RHEA-COMP:17067"/>
        <dbReference type="ChEBI" id="CHEBI:15378"/>
        <dbReference type="ChEBI" id="CHEBI:136412"/>
        <dbReference type="ChEBI" id="CHEBI:157695"/>
        <dbReference type="ChEBI" id="CHEBI:167181"/>
        <dbReference type="EC" id="4.2.99.18"/>
    </reaction>
</comment>
<evidence type="ECO:0000256" key="4">
    <source>
        <dbReference type="ARBA" id="ARBA00022763"/>
    </source>
</evidence>
<dbReference type="SUPFAM" id="SSF55945">
    <property type="entry name" value="TATA-box binding protein-like"/>
    <property type="match status" value="1"/>
</dbReference>
<comment type="subcellular location">
    <subcellularLocation>
        <location evidence="1">Nucleus</location>
    </subcellularLocation>
</comment>
<evidence type="ECO:0000259" key="15">
    <source>
        <dbReference type="SMART" id="SM00478"/>
    </source>
</evidence>
<keyword evidence="10" id="KW-0326">Glycosidase</keyword>
<keyword evidence="5" id="KW-0378">Hydrolase</keyword>
<evidence type="ECO:0000256" key="11">
    <source>
        <dbReference type="ARBA" id="ARBA00025652"/>
    </source>
</evidence>
<dbReference type="FunFam" id="1.10.1670.10:FF:000005">
    <property type="entry name" value="N-glycosylase/DNA lyase OGG1"/>
    <property type="match status" value="1"/>
</dbReference>
<dbReference type="SUPFAM" id="SSF48150">
    <property type="entry name" value="DNA-glycosylase"/>
    <property type="match status" value="1"/>
</dbReference>
<evidence type="ECO:0000256" key="3">
    <source>
        <dbReference type="ARBA" id="ARBA00012720"/>
    </source>
</evidence>
<protein>
    <recommendedName>
        <fullName evidence="13">N-glycosylase/DNA lyase</fullName>
        <ecNumber evidence="3">4.2.99.18</ecNumber>
    </recommendedName>
</protein>
<dbReference type="SMART" id="SM00478">
    <property type="entry name" value="ENDO3c"/>
    <property type="match status" value="1"/>
</dbReference>
<sequence length="324" mass="36993">MLNKVAGKILIKETELNLKMMLAGGQSFRWTELVPNSWSGVICNLLWILKQSPDSLEYEAIGLDGSDDVERTIRKYLRLDEDIKSLYAHWSKRDSHFEKVSSKFPGIRLLCQDPVENLFSFICSSNNNITRISSMVEKLCSLYGNEICIYEGKTYYGFPQVKSLTQPGVEAELRKAGFGYRAKYIYESAKQLDALGGERFLEDLKAKSYTESKLELLKFTGIGPKVADCICLMSLGHLGTIPVDTHVFQIAREHYMPSLKLTKNVNDKIYKMVGDLFKEIYGESAGWAHLVLFCSDLRENRVKEGTKRKKEMPQNKNKNRKKAK</sequence>
<dbReference type="CTD" id="4968"/>
<evidence type="ECO:0000256" key="10">
    <source>
        <dbReference type="ARBA" id="ARBA00023295"/>
    </source>
</evidence>
<dbReference type="InterPro" id="IPR052054">
    <property type="entry name" value="Oxidative_DNA_repair_enzyme"/>
</dbReference>
<dbReference type="Gene3D" id="1.10.1670.10">
    <property type="entry name" value="Helix-hairpin-Helix base-excision DNA repair enzymes (C-terminal)"/>
    <property type="match status" value="1"/>
</dbReference>
<accession>A0A8I6RPQ6</accession>
<evidence type="ECO:0000256" key="8">
    <source>
        <dbReference type="ARBA" id="ARBA00023242"/>
    </source>
</evidence>
<comment type="function">
    <text evidence="11">DNA repair enzyme that incises DNA at 8-oxoG residues. Excises 7,8-dihydro-8-oxoguanine and 2,6-diamino-4-hydroxy-5-N-methylformamidopyrimidine (FAPY) from damaged DNA. Has a beta-lyase activity that nicks DNA 3' to the lesion.</text>
</comment>
<comment type="similarity">
    <text evidence="2">Belongs to the type-1 OGG1 family.</text>
</comment>
<dbReference type="InterPro" id="IPR012904">
    <property type="entry name" value="OGG_N"/>
</dbReference>
<organism evidence="16 17">
    <name type="scientific">Cimex lectularius</name>
    <name type="common">Bed bug</name>
    <name type="synonym">Acanthia lectularia</name>
    <dbReference type="NCBI Taxonomy" id="79782"/>
    <lineage>
        <taxon>Eukaryota</taxon>
        <taxon>Metazoa</taxon>
        <taxon>Ecdysozoa</taxon>
        <taxon>Arthropoda</taxon>
        <taxon>Hexapoda</taxon>
        <taxon>Insecta</taxon>
        <taxon>Pterygota</taxon>
        <taxon>Neoptera</taxon>
        <taxon>Paraneoptera</taxon>
        <taxon>Hemiptera</taxon>
        <taxon>Heteroptera</taxon>
        <taxon>Panheteroptera</taxon>
        <taxon>Cimicomorpha</taxon>
        <taxon>Cimicidae</taxon>
        <taxon>Cimex</taxon>
    </lineage>
</organism>
<name>A0A8I6RPQ6_CIMLE</name>
<dbReference type="GO" id="GO:0003684">
    <property type="term" value="F:damaged DNA binding"/>
    <property type="evidence" value="ECO:0007669"/>
    <property type="project" value="InterPro"/>
</dbReference>
<evidence type="ECO:0000256" key="5">
    <source>
        <dbReference type="ARBA" id="ARBA00022801"/>
    </source>
</evidence>
<dbReference type="EnsemblMetazoa" id="XM_014393389.2">
    <property type="protein sequence ID" value="XP_014248875.1"/>
    <property type="gene ID" value="LOC106666305"/>
</dbReference>
<dbReference type="OMA" id="GYAQEYL"/>
<dbReference type="Pfam" id="PF00730">
    <property type="entry name" value="HhH-GPD"/>
    <property type="match status" value="1"/>
</dbReference>
<dbReference type="InterPro" id="IPR003265">
    <property type="entry name" value="HhH-GPD_domain"/>
</dbReference>
<dbReference type="InterPro" id="IPR023170">
    <property type="entry name" value="HhH_base_excis_C"/>
</dbReference>
<keyword evidence="7" id="KW-0456">Lyase</keyword>
<dbReference type="PANTHER" id="PTHR10242">
    <property type="entry name" value="8-OXOGUANINE DNA GLYCOSYLASE"/>
    <property type="match status" value="1"/>
</dbReference>
<dbReference type="CDD" id="cd00056">
    <property type="entry name" value="ENDO3c"/>
    <property type="match status" value="1"/>
</dbReference>
<keyword evidence="4" id="KW-0227">DNA damage</keyword>
<keyword evidence="6" id="KW-0234">DNA repair</keyword>
<proteinExistence type="inferred from homology"/>
<keyword evidence="17" id="KW-1185">Reference proteome</keyword>
<dbReference type="KEGG" id="clec:106666305"/>
<evidence type="ECO:0000256" key="14">
    <source>
        <dbReference type="SAM" id="MobiDB-lite"/>
    </source>
</evidence>
<feature type="domain" description="HhH-GPD" evidence="15">
    <location>
        <begin position="123"/>
        <end position="297"/>
    </location>
</feature>
<reference evidence="16" key="1">
    <citation type="submission" date="2022-01" db="UniProtKB">
        <authorList>
            <consortium name="EnsemblMetazoa"/>
        </authorList>
    </citation>
    <scope>IDENTIFICATION</scope>
</reference>
<dbReference type="Gene3D" id="1.10.340.30">
    <property type="entry name" value="Hypothetical protein, domain 2"/>
    <property type="match status" value="1"/>
</dbReference>
<evidence type="ECO:0000313" key="16">
    <source>
        <dbReference type="EnsemblMetazoa" id="XP_014248875.1"/>
    </source>
</evidence>
<keyword evidence="8" id="KW-0539">Nucleus</keyword>
<evidence type="ECO:0000256" key="1">
    <source>
        <dbReference type="ARBA" id="ARBA00004123"/>
    </source>
</evidence>
<dbReference type="GO" id="GO:0005634">
    <property type="term" value="C:nucleus"/>
    <property type="evidence" value="ECO:0007669"/>
    <property type="project" value="UniProtKB-SubCell"/>
</dbReference>
<dbReference type="Proteomes" id="UP000494040">
    <property type="component" value="Unassembled WGS sequence"/>
</dbReference>
<dbReference type="RefSeq" id="XP_014248875.1">
    <property type="nucleotide sequence ID" value="XM_014393389.2"/>
</dbReference>
<dbReference type="GO" id="GO:0034039">
    <property type="term" value="F:8-oxo-7,8-dihydroguanine DNA N-glycosylase activity"/>
    <property type="evidence" value="ECO:0007669"/>
    <property type="project" value="TreeGrafter"/>
</dbReference>